<keyword evidence="2" id="KW-1185">Reference proteome</keyword>
<evidence type="ECO:0000313" key="2">
    <source>
        <dbReference type="Proteomes" id="UP001354989"/>
    </source>
</evidence>
<accession>A0ABM7VE35</accession>
<dbReference type="Proteomes" id="UP001354989">
    <property type="component" value="Chromosome"/>
</dbReference>
<dbReference type="EMBL" id="AP025292">
    <property type="protein sequence ID" value="BDC99185.1"/>
    <property type="molecule type" value="Genomic_DNA"/>
</dbReference>
<sequence length="97" mass="11010">MRHVHVGEFKIDSKTSNREVGYGQADIYFYPKDATNPKAWVLEFKKKNVDDKGDLPSLGDDALKQIHDYLDEIKVHGHINILCMGIAFEGEKVVCAF</sequence>
<reference evidence="1 2" key="1">
    <citation type="submission" date="2021-12" db="EMBL/GenBank/DDBJ databases">
        <title>Genome sequencing of bacteria with rrn-lacking chromosome and rrn-plasmid.</title>
        <authorList>
            <person name="Anda M."/>
            <person name="Iwasaki W."/>
        </authorList>
    </citation>
    <scope>NUCLEOTIDE SEQUENCE [LARGE SCALE GENOMIC DNA]</scope>
    <source>
        <strain evidence="1 2">NBRC 101262</strain>
    </source>
</reference>
<gene>
    <name evidence="1" type="ORF">PEPS_14660</name>
</gene>
<proteinExistence type="predicted"/>
<dbReference type="Pfam" id="PF08011">
    <property type="entry name" value="PDDEXK_9"/>
    <property type="match status" value="1"/>
</dbReference>
<name>A0ABM7VE35_9BACT</name>
<protein>
    <submittedName>
        <fullName evidence="1">Uncharacterized protein</fullName>
    </submittedName>
</protein>
<evidence type="ECO:0000313" key="1">
    <source>
        <dbReference type="EMBL" id="BDC99185.1"/>
    </source>
</evidence>
<dbReference type="InterPro" id="IPR012547">
    <property type="entry name" value="PDDEXK_9"/>
</dbReference>
<organism evidence="1 2">
    <name type="scientific">Persicobacter psychrovividus</name>
    <dbReference type="NCBI Taxonomy" id="387638"/>
    <lineage>
        <taxon>Bacteria</taxon>
        <taxon>Pseudomonadati</taxon>
        <taxon>Bacteroidota</taxon>
        <taxon>Cytophagia</taxon>
        <taxon>Cytophagales</taxon>
        <taxon>Persicobacteraceae</taxon>
        <taxon>Persicobacter</taxon>
    </lineage>
</organism>
<dbReference type="RefSeq" id="WP_338396643.1">
    <property type="nucleotide sequence ID" value="NZ_AP025292.1"/>
</dbReference>